<organism evidence="4">
    <name type="scientific">Nippostrongylus brasiliensis</name>
    <name type="common">Rat hookworm</name>
    <dbReference type="NCBI Taxonomy" id="27835"/>
    <lineage>
        <taxon>Eukaryota</taxon>
        <taxon>Metazoa</taxon>
        <taxon>Ecdysozoa</taxon>
        <taxon>Nematoda</taxon>
        <taxon>Chromadorea</taxon>
        <taxon>Rhabditida</taxon>
        <taxon>Rhabditina</taxon>
        <taxon>Rhabditomorpha</taxon>
        <taxon>Strongyloidea</taxon>
        <taxon>Heligmosomidae</taxon>
        <taxon>Nippostrongylus</taxon>
    </lineage>
</organism>
<dbReference type="WBParaSite" id="NBR_0001559501-mRNA-1">
    <property type="protein sequence ID" value="NBR_0001559501-mRNA-1"/>
    <property type="gene ID" value="NBR_0001559501"/>
</dbReference>
<reference evidence="2 3" key="2">
    <citation type="submission" date="2018-11" db="EMBL/GenBank/DDBJ databases">
        <authorList>
            <consortium name="Pathogen Informatics"/>
        </authorList>
    </citation>
    <scope>NUCLEOTIDE SEQUENCE [LARGE SCALE GENOMIC DNA]</scope>
</reference>
<dbReference type="EMBL" id="UYSL01021807">
    <property type="protein sequence ID" value="VDL79190.1"/>
    <property type="molecule type" value="Genomic_DNA"/>
</dbReference>
<dbReference type="Proteomes" id="UP000271162">
    <property type="component" value="Unassembled WGS sequence"/>
</dbReference>
<evidence type="ECO:0000313" key="4">
    <source>
        <dbReference type="WBParaSite" id="NBR_0001559501-mRNA-1"/>
    </source>
</evidence>
<reference evidence="4" key="1">
    <citation type="submission" date="2017-02" db="UniProtKB">
        <authorList>
            <consortium name="WormBaseParasite"/>
        </authorList>
    </citation>
    <scope>IDENTIFICATION</scope>
</reference>
<evidence type="ECO:0000256" key="1">
    <source>
        <dbReference type="SAM" id="MobiDB-lite"/>
    </source>
</evidence>
<proteinExistence type="predicted"/>
<accession>A0A0N4YFQ2</accession>
<feature type="region of interest" description="Disordered" evidence="1">
    <location>
        <begin position="24"/>
        <end position="59"/>
    </location>
</feature>
<dbReference type="AlphaFoldDB" id="A0A0N4YFQ2"/>
<gene>
    <name evidence="2" type="ORF">NBR_LOCUS15596</name>
</gene>
<sequence length="73" mass="8463">MRCEAKCRSVQCLDSEQFFGQRSSVEITAGNEDPNGDRKAAMSSSRNTPPPLTRKRLEERIFGDKRFRWQKAR</sequence>
<evidence type="ECO:0000313" key="2">
    <source>
        <dbReference type="EMBL" id="VDL79190.1"/>
    </source>
</evidence>
<name>A0A0N4YFQ2_NIPBR</name>
<evidence type="ECO:0000313" key="3">
    <source>
        <dbReference type="Proteomes" id="UP000271162"/>
    </source>
</evidence>
<keyword evidence="3" id="KW-1185">Reference proteome</keyword>
<protein>
    <submittedName>
        <fullName evidence="2 4">Uncharacterized protein</fullName>
    </submittedName>
</protein>